<proteinExistence type="predicted"/>
<dbReference type="EMBL" id="AP018930">
    <property type="protein sequence ID" value="BBG27307.1"/>
    <property type="molecule type" value="Genomic_DNA"/>
</dbReference>
<dbReference type="Proteomes" id="UP000325030">
    <property type="component" value="Chromosome"/>
</dbReference>
<accession>A0A510E4C4</accession>
<name>A0A510E4C4_9CREN</name>
<dbReference type="AlphaFoldDB" id="A0A510E4C4"/>
<organism evidence="1 2">
    <name type="scientific">Sulfuracidifex tepidarius</name>
    <dbReference type="NCBI Taxonomy" id="1294262"/>
    <lineage>
        <taxon>Archaea</taxon>
        <taxon>Thermoproteota</taxon>
        <taxon>Thermoprotei</taxon>
        <taxon>Sulfolobales</taxon>
        <taxon>Sulfolobaceae</taxon>
        <taxon>Sulfuracidifex</taxon>
    </lineage>
</organism>
<evidence type="ECO:0000313" key="1">
    <source>
        <dbReference type="EMBL" id="BBG27307.1"/>
    </source>
</evidence>
<reference evidence="2" key="1">
    <citation type="submission" date="2018-09" db="EMBL/GenBank/DDBJ databases">
        <title>Complete Genome Sequencing of Sulfolobus sp. JCM 16834.</title>
        <authorList>
            <person name="Kato S."/>
            <person name="Itoh T."/>
            <person name="Ohkuma M."/>
        </authorList>
    </citation>
    <scope>NUCLEOTIDE SEQUENCE [LARGE SCALE GENOMIC DNA]</scope>
    <source>
        <strain evidence="2">IC-007</strain>
    </source>
</reference>
<protein>
    <submittedName>
        <fullName evidence="1">Uncharacterized protein</fullName>
    </submittedName>
</protein>
<sequence length="264" mass="31737">MGNIVFKSILFYRIYFVKHPSLLVIPFLYAESLQAFKIPLILMEECIIIRNSEGFLVNSCTGEVVDFENYSAVDYSNLEYYERANSLSRKREEKGIRDMKKIVLNYLLNIMTQEEKEKFYQILNKFDEKKLDAAYYLAVYEYILEKEGKVVSRDYLKFLRVKGVGSYSIRQRKKILRRKLKEDPVLDYIYNEYEGDKEEALHIYNLLKKYNLIHGRTKKRKKILLEYLRDEKLKKELLEREKIEEISNTILLLNIRDFESFSFI</sequence>
<gene>
    <name evidence="1" type="ORF">IC007_1852</name>
</gene>
<evidence type="ECO:0000313" key="2">
    <source>
        <dbReference type="Proteomes" id="UP000325030"/>
    </source>
</evidence>